<gene>
    <name evidence="2" type="ordered locus">Amet_0751</name>
</gene>
<evidence type="ECO:0000313" key="2">
    <source>
        <dbReference type="EMBL" id="ABR46976.1"/>
    </source>
</evidence>
<evidence type="ECO:0000256" key="1">
    <source>
        <dbReference type="SAM" id="MobiDB-lite"/>
    </source>
</evidence>
<keyword evidence="3" id="KW-1185">Reference proteome</keyword>
<feature type="compositionally biased region" description="Polar residues" evidence="1">
    <location>
        <begin position="52"/>
        <end position="65"/>
    </location>
</feature>
<name>A6TLA8_ALKMQ</name>
<proteinExistence type="predicted"/>
<dbReference type="KEGG" id="amt:Amet_0751"/>
<feature type="region of interest" description="Disordered" evidence="1">
    <location>
        <begin position="51"/>
        <end position="79"/>
    </location>
</feature>
<accession>A6TLA8</accession>
<reference evidence="3" key="1">
    <citation type="journal article" date="2016" name="Genome Announc.">
        <title>Complete genome sequence of Alkaliphilus metalliredigens strain QYMF, an alkaliphilic and metal-reducing bacterium isolated from borax-contaminated leachate ponds.</title>
        <authorList>
            <person name="Hwang C."/>
            <person name="Copeland A."/>
            <person name="Lucas S."/>
            <person name="Lapidus A."/>
            <person name="Barry K."/>
            <person name="Detter J.C."/>
            <person name="Glavina Del Rio T."/>
            <person name="Hammon N."/>
            <person name="Israni S."/>
            <person name="Dalin E."/>
            <person name="Tice H."/>
            <person name="Pitluck S."/>
            <person name="Chertkov O."/>
            <person name="Brettin T."/>
            <person name="Bruce D."/>
            <person name="Han C."/>
            <person name="Schmutz J."/>
            <person name="Larimer F."/>
            <person name="Land M.L."/>
            <person name="Hauser L."/>
            <person name="Kyrpides N."/>
            <person name="Mikhailova N."/>
            <person name="Ye Q."/>
            <person name="Zhou J."/>
            <person name="Richardson P."/>
            <person name="Fields M.W."/>
        </authorList>
    </citation>
    <scope>NUCLEOTIDE SEQUENCE [LARGE SCALE GENOMIC DNA]</scope>
    <source>
        <strain evidence="3">QYMF</strain>
    </source>
</reference>
<organism evidence="2 3">
    <name type="scientific">Alkaliphilus metalliredigens (strain QYMF)</name>
    <dbReference type="NCBI Taxonomy" id="293826"/>
    <lineage>
        <taxon>Bacteria</taxon>
        <taxon>Bacillati</taxon>
        <taxon>Bacillota</taxon>
        <taxon>Clostridia</taxon>
        <taxon>Peptostreptococcales</taxon>
        <taxon>Natronincolaceae</taxon>
        <taxon>Alkaliphilus</taxon>
    </lineage>
</organism>
<dbReference type="STRING" id="293826.Amet_0751"/>
<dbReference type="eggNOG" id="COG1943">
    <property type="taxonomic scope" value="Bacteria"/>
</dbReference>
<dbReference type="Proteomes" id="UP000001572">
    <property type="component" value="Chromosome"/>
</dbReference>
<protein>
    <submittedName>
        <fullName evidence="2">Uncharacterized protein</fullName>
    </submittedName>
</protein>
<dbReference type="EMBL" id="CP000724">
    <property type="protein sequence ID" value="ABR46976.1"/>
    <property type="molecule type" value="Genomic_DNA"/>
</dbReference>
<dbReference type="RefSeq" id="WP_012062019.1">
    <property type="nucleotide sequence ID" value="NC_009633.1"/>
</dbReference>
<dbReference type="AlphaFoldDB" id="A6TLA8"/>
<evidence type="ECO:0000313" key="3">
    <source>
        <dbReference type="Proteomes" id="UP000001572"/>
    </source>
</evidence>
<dbReference type="HOGENOM" id="CLU_2598275_0_0_9"/>
<sequence>MICLRSISDLQKLDKDMRNKILGKAKEIKGVSILQISRVTGITRQAIKKSRNLSNKNRPECTTNVLIKKSRNLSNKNRP</sequence>